<sequence length="970" mass="107763">MADSSHGSTTPDVYKVKEGLLLKTFLDKSRSDKAKVLRLQQLKNFEERQDLVIDNTLLHIKKQENINRHVVFSPSSLIQDAIKEGNKYEVLECLSSGVPVNFKNVHGEGMPLLHQACVYDDYIIAQALIKKDASVDIKDDYGSTPLHICCLWDSMKCAQLLLANHANANILDTDSNFAIDVAPENSHMKSMMRKHMQQKLKINDDQLHSLRNKTQKAMVQDIRKVLEEGKSVDTPSTEGISLLHIAVTNGYVTAARMLLENSANVNAANNQLWTPLHCAAKYRQATMVRLLLSHYANPHAKTVSSLTPRELAKDAEIIKMLLNAEETFLDLPKQRTPAKPKRFSASLLDQCDNEEEISLVRTRVISSIKISKRDISKEKELVRGLADELKQELKAEMCFEPPDSKTSLQSIPTWHQLAPPPIPPRDDPPEIQSPVATLQKKKKKQPPRTNHVHDERLLKAVITIQRALRCHLSSKRVTSPLAAALKAIEDYGNSFFDQMVIQNAEDIARESDHQRTLRSQYRNSWSVDFRPTSGKTAQGRPLSTGTIPMAHSADPNAIWLPQSSIQNTYSHIPPDPMPDYWNTLPRNIGSNRRHKSLKVRNSGSTDSGVSFDSNSKNYLELVGTVKRSLSISEQGGLPPPHPQASLLRKQSISSIRPPSQPTYRMPPLTPTVATLINTATVTEEQPSTDYLTPVTSTPPSNFHLYSNATLPINYHSSKQRDHRYGTLLSNRGTILRDSRLKTLSQTSGHSANRHSWNCEQEESSTNFGCSMSTAPSCSLVTPPASLESMQFTDNIQCSIDSIPNSASTSSIPSSSGGRRNSKGSDGMPPPPPPRRDPSTRLSESSENIVNSSSRKGSFGSFNPPISRSIQPNFSLPLKKPYDRDSSVGMPTDSSPEDELPTIPPPLPLYTPQALTAKNSHPVLDDMDLPAPPPPDVLLYNTLKNMGSMQRRRQQPQMDAYLDLPPPPPTL</sequence>
<keyword evidence="1" id="KW-0040">ANK repeat</keyword>
<dbReference type="PROSITE" id="PS50297">
    <property type="entry name" value="ANK_REP_REGION"/>
    <property type="match status" value="1"/>
</dbReference>
<feature type="repeat" description="ANK" evidence="1">
    <location>
        <begin position="238"/>
        <end position="270"/>
    </location>
</feature>
<organism evidence="3 4">
    <name type="scientific">Clavelina lepadiformis</name>
    <name type="common">Light-bulb sea squirt</name>
    <name type="synonym">Ascidia lepadiformis</name>
    <dbReference type="NCBI Taxonomy" id="159417"/>
    <lineage>
        <taxon>Eukaryota</taxon>
        <taxon>Metazoa</taxon>
        <taxon>Chordata</taxon>
        <taxon>Tunicata</taxon>
        <taxon>Ascidiacea</taxon>
        <taxon>Aplousobranchia</taxon>
        <taxon>Clavelinidae</taxon>
        <taxon>Clavelina</taxon>
    </lineage>
</organism>
<evidence type="ECO:0000256" key="2">
    <source>
        <dbReference type="SAM" id="MobiDB-lite"/>
    </source>
</evidence>
<dbReference type="SUPFAM" id="SSF48403">
    <property type="entry name" value="Ankyrin repeat"/>
    <property type="match status" value="1"/>
</dbReference>
<dbReference type="Proteomes" id="UP001642483">
    <property type="component" value="Unassembled WGS sequence"/>
</dbReference>
<protein>
    <submittedName>
        <fullName evidence="3">Uncharacterized protein</fullName>
    </submittedName>
</protein>
<evidence type="ECO:0000256" key="1">
    <source>
        <dbReference type="PROSITE-ProRule" id="PRU00023"/>
    </source>
</evidence>
<dbReference type="EMBL" id="CAWYQH010000119">
    <property type="protein sequence ID" value="CAK8690635.1"/>
    <property type="molecule type" value="Genomic_DNA"/>
</dbReference>
<dbReference type="Pfam" id="PF12796">
    <property type="entry name" value="Ank_2"/>
    <property type="match status" value="2"/>
</dbReference>
<dbReference type="InterPro" id="IPR002110">
    <property type="entry name" value="Ankyrin_rpt"/>
</dbReference>
<accession>A0ABP0GFS8</accession>
<feature type="compositionally biased region" description="Polar residues" evidence="2">
    <location>
        <begin position="859"/>
        <end position="873"/>
    </location>
</feature>
<dbReference type="PANTHER" id="PTHR47335">
    <property type="entry name" value="UNCONVENTIONAL MYOSIN-XVI"/>
    <property type="match status" value="1"/>
</dbReference>
<name>A0ABP0GFS8_CLALP</name>
<feature type="compositionally biased region" description="Low complexity" evidence="2">
    <location>
        <begin position="802"/>
        <end position="826"/>
    </location>
</feature>
<evidence type="ECO:0000313" key="4">
    <source>
        <dbReference type="Proteomes" id="UP001642483"/>
    </source>
</evidence>
<feature type="region of interest" description="Disordered" evidence="2">
    <location>
        <begin position="802"/>
        <end position="898"/>
    </location>
</feature>
<feature type="repeat" description="ANK" evidence="1">
    <location>
        <begin position="271"/>
        <end position="303"/>
    </location>
</feature>
<gene>
    <name evidence="3" type="ORF">CVLEPA_LOCUS23230</name>
</gene>
<evidence type="ECO:0000313" key="3">
    <source>
        <dbReference type="EMBL" id="CAK8690635.1"/>
    </source>
</evidence>
<dbReference type="PROSITE" id="PS50088">
    <property type="entry name" value="ANK_REPEAT"/>
    <property type="match status" value="4"/>
</dbReference>
<proteinExistence type="predicted"/>
<reference evidence="3 4" key="1">
    <citation type="submission" date="2024-02" db="EMBL/GenBank/DDBJ databases">
        <authorList>
            <person name="Daric V."/>
            <person name="Darras S."/>
        </authorList>
    </citation>
    <scope>NUCLEOTIDE SEQUENCE [LARGE SCALE GENOMIC DNA]</scope>
</reference>
<dbReference type="InterPro" id="IPR052838">
    <property type="entry name" value="Myosin-XVI"/>
</dbReference>
<dbReference type="PANTHER" id="PTHR47335:SF1">
    <property type="entry name" value="UNCONVENTIONAL MYOSIN-XVI"/>
    <property type="match status" value="1"/>
</dbReference>
<comment type="caution">
    <text evidence="3">The sequence shown here is derived from an EMBL/GenBank/DDBJ whole genome shotgun (WGS) entry which is preliminary data.</text>
</comment>
<keyword evidence="4" id="KW-1185">Reference proteome</keyword>
<feature type="repeat" description="ANK" evidence="1">
    <location>
        <begin position="108"/>
        <end position="140"/>
    </location>
</feature>
<dbReference type="SMART" id="SM00248">
    <property type="entry name" value="ANK"/>
    <property type="match status" value="4"/>
</dbReference>
<dbReference type="InterPro" id="IPR036770">
    <property type="entry name" value="Ankyrin_rpt-contain_sf"/>
</dbReference>
<dbReference type="Gene3D" id="1.25.40.20">
    <property type="entry name" value="Ankyrin repeat-containing domain"/>
    <property type="match status" value="2"/>
</dbReference>
<feature type="compositionally biased region" description="Low complexity" evidence="2">
    <location>
        <begin position="842"/>
        <end position="853"/>
    </location>
</feature>
<feature type="repeat" description="ANK" evidence="1">
    <location>
        <begin position="141"/>
        <end position="173"/>
    </location>
</feature>
<feature type="region of interest" description="Disordered" evidence="2">
    <location>
        <begin position="947"/>
        <end position="970"/>
    </location>
</feature>